<dbReference type="Gene3D" id="3.40.50.620">
    <property type="entry name" value="HUPs"/>
    <property type="match status" value="1"/>
</dbReference>
<evidence type="ECO:0000259" key="3">
    <source>
        <dbReference type="Pfam" id="PF00582"/>
    </source>
</evidence>
<dbReference type="InterPro" id="IPR006016">
    <property type="entry name" value="UspA"/>
</dbReference>
<gene>
    <name evidence="4" type="ORF">RAK27_17375</name>
</gene>
<dbReference type="CDD" id="cd00293">
    <property type="entry name" value="USP-like"/>
    <property type="match status" value="1"/>
</dbReference>
<dbReference type="PIRSF" id="PIRSF006276">
    <property type="entry name" value="UspA"/>
    <property type="match status" value="1"/>
</dbReference>
<reference evidence="4" key="1">
    <citation type="submission" date="2023-08" db="EMBL/GenBank/DDBJ databases">
        <title>Genomic characterization of piscicolin 126 produced by Carnobacterium maltaromaticum CM22 strain isolated from salmon (Salmo salar).</title>
        <authorList>
            <person name="Gonzalez-Gragera E."/>
            <person name="Garcia-Lopez J.D."/>
            <person name="Teso-Perez C."/>
            <person name="Gimenez-Hernandez I."/>
            <person name="Peralta-Sanchez J.M."/>
            <person name="Valdivia E."/>
            <person name="Montalban-Lopez M."/>
            <person name="Martin-Platero A.M."/>
            <person name="Banos A."/>
            <person name="Martinez-Bueno M."/>
        </authorList>
    </citation>
    <scope>NUCLEOTIDE SEQUENCE</scope>
    <source>
        <strain evidence="4">CM22</strain>
    </source>
</reference>
<dbReference type="PRINTS" id="PR01438">
    <property type="entry name" value="UNVRSLSTRESS"/>
</dbReference>
<comment type="caution">
    <text evidence="4">The sequence shown here is derived from an EMBL/GenBank/DDBJ whole genome shotgun (WGS) entry which is preliminary data.</text>
</comment>
<evidence type="ECO:0000256" key="1">
    <source>
        <dbReference type="ARBA" id="ARBA00008791"/>
    </source>
</evidence>
<dbReference type="Proteomes" id="UP001290462">
    <property type="component" value="Unassembled WGS sequence"/>
</dbReference>
<comment type="subcellular location">
    <subcellularLocation>
        <location evidence="2">Cytoplasm</location>
    </subcellularLocation>
</comment>
<dbReference type="AlphaFoldDB" id="A0AAW9K0Q5"/>
<dbReference type="PANTHER" id="PTHR46268:SF6">
    <property type="entry name" value="UNIVERSAL STRESS PROTEIN UP12"/>
    <property type="match status" value="1"/>
</dbReference>
<dbReference type="GO" id="GO:0005737">
    <property type="term" value="C:cytoplasm"/>
    <property type="evidence" value="ECO:0007669"/>
    <property type="project" value="UniProtKB-SubCell"/>
</dbReference>
<dbReference type="SUPFAM" id="SSF52402">
    <property type="entry name" value="Adenine nucleotide alpha hydrolases-like"/>
    <property type="match status" value="1"/>
</dbReference>
<evidence type="ECO:0000313" key="5">
    <source>
        <dbReference type="Proteomes" id="UP001290462"/>
    </source>
</evidence>
<comment type="similarity">
    <text evidence="1 2">Belongs to the universal stress protein A family.</text>
</comment>
<feature type="domain" description="UspA" evidence="3">
    <location>
        <begin position="5"/>
        <end position="148"/>
    </location>
</feature>
<dbReference type="EMBL" id="JAVBVO010000005">
    <property type="protein sequence ID" value="MDZ5760414.1"/>
    <property type="molecule type" value="Genomic_DNA"/>
</dbReference>
<organism evidence="4 5">
    <name type="scientific">Carnobacterium maltaromaticum</name>
    <name type="common">Carnobacterium piscicola</name>
    <dbReference type="NCBI Taxonomy" id="2751"/>
    <lineage>
        <taxon>Bacteria</taxon>
        <taxon>Bacillati</taxon>
        <taxon>Bacillota</taxon>
        <taxon>Bacilli</taxon>
        <taxon>Lactobacillales</taxon>
        <taxon>Carnobacteriaceae</taxon>
        <taxon>Carnobacterium</taxon>
    </lineage>
</organism>
<evidence type="ECO:0000313" key="4">
    <source>
        <dbReference type="EMBL" id="MDZ5760414.1"/>
    </source>
</evidence>
<dbReference type="InterPro" id="IPR006015">
    <property type="entry name" value="Universal_stress_UspA"/>
</dbReference>
<sequence>MPQEYQRVLVAIDGSKESDLAFKKAVQVAKRNKAALISLHVINDSDSVFSYGYAGIDLNQLIANETKESKEKLDTLLLYAKEQGVESVQSIIEFGNPKKLIAKTIPEKEKIDLIIVGATGLNAIERVLVGSVASYVITHAACDVLVVRDEISE</sequence>
<dbReference type="GeneID" id="83606221"/>
<keyword evidence="2" id="KW-0963">Cytoplasm</keyword>
<evidence type="ECO:0000256" key="2">
    <source>
        <dbReference type="PIRNR" id="PIRNR006276"/>
    </source>
</evidence>
<dbReference type="PANTHER" id="PTHR46268">
    <property type="entry name" value="STRESS RESPONSE PROTEIN NHAX"/>
    <property type="match status" value="1"/>
</dbReference>
<proteinExistence type="inferred from homology"/>
<name>A0AAW9K0Q5_CARML</name>
<accession>A0AAW9K0Q5</accession>
<protein>
    <recommendedName>
        <fullName evidence="2">Universal stress protein</fullName>
    </recommendedName>
</protein>
<dbReference type="Pfam" id="PF00582">
    <property type="entry name" value="Usp"/>
    <property type="match status" value="1"/>
</dbReference>
<dbReference type="RefSeq" id="WP_010049760.1">
    <property type="nucleotide sequence ID" value="NZ_BJOJ01000007.1"/>
</dbReference>
<dbReference type="InterPro" id="IPR014729">
    <property type="entry name" value="Rossmann-like_a/b/a_fold"/>
</dbReference>